<gene>
    <name evidence="1" type="ORF">BRM3_12095</name>
</gene>
<dbReference type="SUPFAM" id="SSF56112">
    <property type="entry name" value="Protein kinase-like (PK-like)"/>
    <property type="match status" value="1"/>
</dbReference>
<dbReference type="EMBL" id="CP107020">
    <property type="protein sequence ID" value="UYG16342.1"/>
    <property type="molecule type" value="Genomic_DNA"/>
</dbReference>
<evidence type="ECO:0008006" key="3">
    <source>
        <dbReference type="Google" id="ProtNLM"/>
    </source>
</evidence>
<dbReference type="RefSeq" id="WP_263593555.1">
    <property type="nucleotide sequence ID" value="NZ_CP107020.1"/>
</dbReference>
<dbReference type="Proteomes" id="UP001164305">
    <property type="component" value="Chromosome"/>
</dbReference>
<reference evidence="1" key="1">
    <citation type="submission" date="2022-10" db="EMBL/GenBank/DDBJ databases">
        <title>Whole-Genome Sequencing of Brachybacterium huguangmaarense BRM-3, Isolated from Betula schmidtii.</title>
        <authorList>
            <person name="Haam D."/>
        </authorList>
    </citation>
    <scope>NUCLEOTIDE SEQUENCE</scope>
    <source>
        <strain evidence="1">BRM-3</strain>
    </source>
</reference>
<organism evidence="1 2">
    <name type="scientific">Brachybacterium huguangmaarense</name>
    <dbReference type="NCBI Taxonomy" id="1652028"/>
    <lineage>
        <taxon>Bacteria</taxon>
        <taxon>Bacillati</taxon>
        <taxon>Actinomycetota</taxon>
        <taxon>Actinomycetes</taxon>
        <taxon>Micrococcales</taxon>
        <taxon>Dermabacteraceae</taxon>
        <taxon>Brachybacterium</taxon>
    </lineage>
</organism>
<keyword evidence="2" id="KW-1185">Reference proteome</keyword>
<dbReference type="InterPro" id="IPR011009">
    <property type="entry name" value="Kinase-like_dom_sf"/>
</dbReference>
<proteinExistence type="predicted"/>
<protein>
    <recommendedName>
        <fullName evidence="3">Aminoglycoside phosphotransferase domain-containing protein</fullName>
    </recommendedName>
</protein>
<sequence>MTQGTGAEVHPLDQHRDPSEAAFVRAVAAEVAARHGGDLTRMRRANGYSNATWVGDGLAVRIAQTLVGMAREAALVRALPREVGHPEILGEGTTEGHGWIVTREVHGRNLGEAWPTLTAAQRRQAVCELWARAQVMHDATPSLRTHVPSHGGFIPATTDDAMAAAGRAEAALGLPADQRSRLRSVIAGYFQAAPLVEQTVDHGDLALMNAL</sequence>
<name>A0ABY6FZG3_9MICO</name>
<evidence type="ECO:0000313" key="1">
    <source>
        <dbReference type="EMBL" id="UYG16342.1"/>
    </source>
</evidence>
<accession>A0ABY6FZG3</accession>
<evidence type="ECO:0000313" key="2">
    <source>
        <dbReference type="Proteomes" id="UP001164305"/>
    </source>
</evidence>